<reference evidence="2" key="1">
    <citation type="journal article" date="2019" name="Int. J. Syst. Evol. Microbiol.">
        <title>The Global Catalogue of Microorganisms (GCM) 10K type strain sequencing project: providing services to taxonomists for standard genome sequencing and annotation.</title>
        <authorList>
            <consortium name="The Broad Institute Genomics Platform"/>
            <consortium name="The Broad Institute Genome Sequencing Center for Infectious Disease"/>
            <person name="Wu L."/>
            <person name="Ma J."/>
        </authorList>
    </citation>
    <scope>NUCLEOTIDE SEQUENCE [LARGE SCALE GENOMIC DNA]</scope>
    <source>
        <strain evidence="2">NBRC 101365</strain>
    </source>
</reference>
<comment type="caution">
    <text evidence="1">The sequence shown here is derived from an EMBL/GenBank/DDBJ whole genome shotgun (WGS) entry which is preliminary data.</text>
</comment>
<accession>A0ABQ6CL90</accession>
<gene>
    <name evidence="1" type="ORF">GCM10007874_36120</name>
</gene>
<dbReference type="EMBL" id="BSPC01000031">
    <property type="protein sequence ID" value="GLS20595.1"/>
    <property type="molecule type" value="Genomic_DNA"/>
</dbReference>
<keyword evidence="2" id="KW-1185">Reference proteome</keyword>
<proteinExistence type="predicted"/>
<name>A0ABQ6CL90_9HYPH</name>
<sequence>MAMPRALHDDHPTLTRNDLTARALARICGYNRGLVKNAFVRIHILAPLRKHGRIGTMNEGKPNIFVSTDEGRAVVAASGA</sequence>
<dbReference type="Proteomes" id="UP001156882">
    <property type="component" value="Unassembled WGS sequence"/>
</dbReference>
<evidence type="ECO:0000313" key="1">
    <source>
        <dbReference type="EMBL" id="GLS20595.1"/>
    </source>
</evidence>
<organism evidence="1 2">
    <name type="scientific">Labrys miyagiensis</name>
    <dbReference type="NCBI Taxonomy" id="346912"/>
    <lineage>
        <taxon>Bacteria</taxon>
        <taxon>Pseudomonadati</taxon>
        <taxon>Pseudomonadota</taxon>
        <taxon>Alphaproteobacteria</taxon>
        <taxon>Hyphomicrobiales</taxon>
        <taxon>Xanthobacteraceae</taxon>
        <taxon>Labrys</taxon>
    </lineage>
</organism>
<evidence type="ECO:0000313" key="2">
    <source>
        <dbReference type="Proteomes" id="UP001156882"/>
    </source>
</evidence>
<protein>
    <submittedName>
        <fullName evidence="1">Uncharacterized protein</fullName>
    </submittedName>
</protein>